<accession>A0A645C8S4</accession>
<protein>
    <submittedName>
        <fullName evidence="1">Uncharacterized protein</fullName>
    </submittedName>
</protein>
<name>A0A645C8S4_9ZZZZ</name>
<dbReference type="AlphaFoldDB" id="A0A645C8S4"/>
<reference evidence="1" key="1">
    <citation type="submission" date="2019-08" db="EMBL/GenBank/DDBJ databases">
        <authorList>
            <person name="Kucharzyk K."/>
            <person name="Murdoch R.W."/>
            <person name="Higgins S."/>
            <person name="Loffler F."/>
        </authorList>
    </citation>
    <scope>NUCLEOTIDE SEQUENCE</scope>
</reference>
<proteinExistence type="predicted"/>
<organism evidence="1">
    <name type="scientific">bioreactor metagenome</name>
    <dbReference type="NCBI Taxonomy" id="1076179"/>
    <lineage>
        <taxon>unclassified sequences</taxon>
        <taxon>metagenomes</taxon>
        <taxon>ecological metagenomes</taxon>
    </lineage>
</organism>
<dbReference type="EMBL" id="VSSQ01024821">
    <property type="protein sequence ID" value="MPM72573.1"/>
    <property type="molecule type" value="Genomic_DNA"/>
</dbReference>
<sequence>MTPCELNAIITSLTNYFYTTLSKEDFECLSIILNELSKTMFSTLLFQKLCNGDGKGKDDF</sequence>
<evidence type="ECO:0000313" key="1">
    <source>
        <dbReference type="EMBL" id="MPM72573.1"/>
    </source>
</evidence>
<comment type="caution">
    <text evidence="1">The sequence shown here is derived from an EMBL/GenBank/DDBJ whole genome shotgun (WGS) entry which is preliminary data.</text>
</comment>
<gene>
    <name evidence="1" type="ORF">SDC9_119549</name>
</gene>